<proteinExistence type="predicted"/>
<sequence length="110" mass="11858">MLTASAIITRGNHARCFNGTPGASSRETRPTHWLGNPRNALAPQGRTGLATHKTPPAITGEVSQFPRVGEKPSHGISSPRAQWLLKTHNSGLSTFQRKGIASKINHGRFI</sequence>
<dbReference type="Proteomes" id="UP000718564">
    <property type="component" value="Unassembled WGS sequence"/>
</dbReference>
<keyword evidence="3" id="KW-1185">Reference proteome</keyword>
<dbReference type="EMBL" id="QMEB01000047">
    <property type="protein sequence ID" value="NMG19501.1"/>
    <property type="molecule type" value="Genomic_DNA"/>
</dbReference>
<evidence type="ECO:0000256" key="1">
    <source>
        <dbReference type="SAM" id="MobiDB-lite"/>
    </source>
</evidence>
<organism evidence="2 3">
    <name type="scientific">Brasilonema bromeliae SPC951</name>
    <dbReference type="NCBI Taxonomy" id="385972"/>
    <lineage>
        <taxon>Bacteria</taxon>
        <taxon>Bacillati</taxon>
        <taxon>Cyanobacteriota</taxon>
        <taxon>Cyanophyceae</taxon>
        <taxon>Nostocales</taxon>
        <taxon>Scytonemataceae</taxon>
        <taxon>Brasilonema</taxon>
        <taxon>Bromeliae group (in: Brasilonema)</taxon>
    </lineage>
</organism>
<feature type="region of interest" description="Disordered" evidence="1">
    <location>
        <begin position="17"/>
        <end position="79"/>
    </location>
</feature>
<comment type="caution">
    <text evidence="2">The sequence shown here is derived from an EMBL/GenBank/DDBJ whole genome shotgun (WGS) entry which is preliminary data.</text>
</comment>
<name>A0ABX1P732_9CYAN</name>
<gene>
    <name evidence="2" type="ORF">DP116_08510</name>
</gene>
<evidence type="ECO:0000313" key="2">
    <source>
        <dbReference type="EMBL" id="NMG19501.1"/>
    </source>
</evidence>
<reference evidence="2 3" key="1">
    <citation type="submission" date="2018-06" db="EMBL/GenBank/DDBJ databases">
        <title>Comparative genomics of Brasilonema spp. strains.</title>
        <authorList>
            <person name="Alvarenga D.O."/>
            <person name="Fiore M.F."/>
            <person name="Varani A.M."/>
        </authorList>
    </citation>
    <scope>NUCLEOTIDE SEQUENCE [LARGE SCALE GENOMIC DNA]</scope>
    <source>
        <strain evidence="2 3">SPC951</strain>
    </source>
</reference>
<accession>A0ABX1P732</accession>
<protein>
    <submittedName>
        <fullName evidence="2">Uncharacterized protein</fullName>
    </submittedName>
</protein>
<evidence type="ECO:0000313" key="3">
    <source>
        <dbReference type="Proteomes" id="UP000718564"/>
    </source>
</evidence>